<dbReference type="GO" id="GO:0006655">
    <property type="term" value="P:phosphatidylglycerol biosynthetic process"/>
    <property type="evidence" value="ECO:0007669"/>
    <property type="project" value="UniProtKB-UniPathway"/>
</dbReference>
<dbReference type="SUPFAM" id="SSF101307">
    <property type="entry name" value="YutG-like"/>
    <property type="match status" value="1"/>
</dbReference>
<dbReference type="GO" id="GO:0005886">
    <property type="term" value="C:plasma membrane"/>
    <property type="evidence" value="ECO:0007669"/>
    <property type="project" value="UniProtKB-SubCell"/>
</dbReference>
<name>A0A1S1NPE0_9GAMM</name>
<accession>A0A1S1NPE0</accession>
<dbReference type="GO" id="GO:0009395">
    <property type="term" value="P:phospholipid catabolic process"/>
    <property type="evidence" value="ECO:0007669"/>
    <property type="project" value="UniProtKB-KW"/>
</dbReference>
<dbReference type="GO" id="GO:0008962">
    <property type="term" value="F:phosphatidylglycerophosphatase activity"/>
    <property type="evidence" value="ECO:0007669"/>
    <property type="project" value="UniProtKB-EC"/>
</dbReference>
<evidence type="ECO:0000256" key="1">
    <source>
        <dbReference type="PIRNR" id="PIRNR006162"/>
    </source>
</evidence>
<dbReference type="InterPro" id="IPR036681">
    <property type="entry name" value="PgpA-like_sf"/>
</dbReference>
<dbReference type="EMBL" id="CP043420">
    <property type="protein sequence ID" value="QEL11774.1"/>
    <property type="molecule type" value="Genomic_DNA"/>
</dbReference>
<keyword evidence="1" id="KW-1003">Cell membrane</keyword>
<evidence type="ECO:0000313" key="2">
    <source>
        <dbReference type="EMBL" id="QEL11774.1"/>
    </source>
</evidence>
<evidence type="ECO:0000313" key="3">
    <source>
        <dbReference type="Proteomes" id="UP000322553"/>
    </source>
</evidence>
<keyword evidence="1" id="KW-0443">Lipid metabolism</keyword>
<proteinExistence type="predicted"/>
<keyword evidence="1" id="KW-0997">Cell inner membrane</keyword>
<comment type="cofactor">
    <cofactor evidence="1">
        <name>Mg(2+)</name>
        <dbReference type="ChEBI" id="CHEBI:18420"/>
    </cofactor>
</comment>
<dbReference type="GO" id="GO:0046872">
    <property type="term" value="F:metal ion binding"/>
    <property type="evidence" value="ECO:0007669"/>
    <property type="project" value="UniProtKB-KW"/>
</dbReference>
<dbReference type="STRING" id="657387.BH688_10850"/>
<comment type="pathway">
    <text evidence="1">Phospholipid metabolism; phosphatidylglycerol biosynthesis; phosphatidylglycerol from CDP-diacylglycerol: step 2/2.</text>
</comment>
<protein>
    <recommendedName>
        <fullName evidence="1">Phosphatidylglycerophosphatase A</fullName>
        <ecNumber evidence="1">3.1.3.27</ecNumber>
    </recommendedName>
    <alternativeName>
        <fullName evidence="1">Phosphatidylglycerolphosphate phosphatase A</fullName>
    </alternativeName>
</protein>
<keyword evidence="1" id="KW-1208">Phospholipid metabolism</keyword>
<dbReference type="Proteomes" id="UP000322553">
    <property type="component" value="Chromosome"/>
</dbReference>
<keyword evidence="1" id="KW-0479">Metal-binding</keyword>
<dbReference type="KEGG" id="kuy:FY550_11915"/>
<sequence>MNRGPSSVWHRPTHFLAFGLGSGMAPFAPGTFGTLAAIPFYWLLSDLPLSVYLLVLLVTGLLGIYLCDRTSRDMGVHDHSGIVWDEFVGYWITMMAVPFSWPAALWGFAVFRLFDVIKPWPVRFVDRRVTGGFGIMFDDVLAGVYAWSTMHLWFWLH</sequence>
<keyword evidence="1" id="KW-0442">Lipid degradation</keyword>
<gene>
    <name evidence="2" type="ORF">FY550_11915</name>
</gene>
<keyword evidence="1" id="KW-0378">Hydrolase</keyword>
<keyword evidence="1" id="KW-0472">Membrane</keyword>
<keyword evidence="1" id="KW-0812">Transmembrane</keyword>
<dbReference type="CDD" id="cd06971">
    <property type="entry name" value="PgpA"/>
    <property type="match status" value="1"/>
</dbReference>
<keyword evidence="1" id="KW-0460">Magnesium</keyword>
<organism evidence="2 3">
    <name type="scientific">Kushneria phosphatilytica</name>
    <dbReference type="NCBI Taxonomy" id="657387"/>
    <lineage>
        <taxon>Bacteria</taxon>
        <taxon>Pseudomonadati</taxon>
        <taxon>Pseudomonadota</taxon>
        <taxon>Gammaproteobacteria</taxon>
        <taxon>Oceanospirillales</taxon>
        <taxon>Halomonadaceae</taxon>
        <taxon>Kushneria</taxon>
    </lineage>
</organism>
<dbReference type="PANTHER" id="PTHR36305">
    <property type="entry name" value="PHOSPHATIDYLGLYCEROPHOSPHATASE A"/>
    <property type="match status" value="1"/>
</dbReference>
<dbReference type="InterPro" id="IPR007686">
    <property type="entry name" value="YutG/PgpA"/>
</dbReference>
<comment type="function">
    <text evidence="1">Lipid phosphatase which dephosphorylates phosphatidylglycerophosphate (PGP) to phosphatidylglycerol (PG).</text>
</comment>
<dbReference type="PIRSF" id="PIRSF006162">
    <property type="entry name" value="PgpA"/>
    <property type="match status" value="1"/>
</dbReference>
<keyword evidence="3" id="KW-1185">Reference proteome</keyword>
<dbReference type="UniPathway" id="UPA00084">
    <property type="reaction ID" value="UER00504"/>
</dbReference>
<dbReference type="Pfam" id="PF04608">
    <property type="entry name" value="PgpA"/>
    <property type="match status" value="1"/>
</dbReference>
<dbReference type="PANTHER" id="PTHR36305:SF1">
    <property type="entry name" value="PHOSPHATIDYLGLYCEROPHOSPHATASE A"/>
    <property type="match status" value="1"/>
</dbReference>
<dbReference type="RefSeq" id="WP_070979385.1">
    <property type="nucleotide sequence ID" value="NZ_CP043420.1"/>
</dbReference>
<dbReference type="InterPro" id="IPR026037">
    <property type="entry name" value="PgpA"/>
</dbReference>
<dbReference type="AlphaFoldDB" id="A0A1S1NPE0"/>
<reference evidence="2 3" key="1">
    <citation type="submission" date="2019-08" db="EMBL/GenBank/DDBJ databases">
        <title>Complete genome sequence of Kushneria sp. YCWA18, a halophilic phosphate-solubilizing bacterium isolated from Daqiao saltern in China.</title>
        <authorList>
            <person name="Du G.-X."/>
            <person name="Qu L.-Y."/>
        </authorList>
    </citation>
    <scope>NUCLEOTIDE SEQUENCE [LARGE SCALE GENOMIC DNA]</scope>
    <source>
        <strain evidence="2 3">YCWA18</strain>
    </source>
</reference>
<dbReference type="OrthoDB" id="9804091at2"/>
<keyword evidence="1" id="KW-0595">Phospholipid degradation</keyword>
<comment type="catalytic activity">
    <reaction evidence="1">
        <text>a 1,2-diacyl-sn-glycero-3-phospho-(1'-sn-glycero-3'-phosphate) + H2O = a 1,2-diacyl-sn-glycero-3-phospho-(1'-sn-glycerol) + phosphate</text>
        <dbReference type="Rhea" id="RHEA:33751"/>
        <dbReference type="ChEBI" id="CHEBI:15377"/>
        <dbReference type="ChEBI" id="CHEBI:43474"/>
        <dbReference type="ChEBI" id="CHEBI:60110"/>
        <dbReference type="ChEBI" id="CHEBI:64716"/>
        <dbReference type="EC" id="3.1.3.27"/>
    </reaction>
</comment>
<comment type="subcellular location">
    <subcellularLocation>
        <location evidence="1">Cell inner membrane</location>
        <topology evidence="1">Multi-pass membrane protein</topology>
    </subcellularLocation>
</comment>
<dbReference type="EC" id="3.1.3.27" evidence="1"/>